<comment type="caution">
    <text evidence="1">The sequence shown here is derived from an EMBL/GenBank/DDBJ whole genome shotgun (WGS) entry which is preliminary data.</text>
</comment>
<dbReference type="EMBL" id="NIBL01000006">
    <property type="protein sequence ID" value="OUZ13593.1"/>
    <property type="molecule type" value="Genomic_DNA"/>
</dbReference>
<gene>
    <name evidence="1" type="ORF">A5869_002339</name>
</gene>
<protein>
    <submittedName>
        <fullName evidence="1">Uncharacterized protein</fullName>
    </submittedName>
</protein>
<organism evidence="1 2">
    <name type="scientific">Enterococcus cecorum</name>
    <dbReference type="NCBI Taxonomy" id="44008"/>
    <lineage>
        <taxon>Bacteria</taxon>
        <taxon>Bacillati</taxon>
        <taxon>Bacillota</taxon>
        <taxon>Bacilli</taxon>
        <taxon>Lactobacillales</taxon>
        <taxon>Enterococcaceae</taxon>
        <taxon>Enterococcus</taxon>
    </lineage>
</organism>
<accession>A0A200HLN5</accession>
<reference evidence="1 2" key="1">
    <citation type="submission" date="2017-05" db="EMBL/GenBank/DDBJ databases">
        <title>The Genome Sequence of Enterococcus faecium 2D5_DIV0622.</title>
        <authorList>
            <consortium name="The Broad Institute Genomics Platform"/>
            <consortium name="The Broad Institute Genomic Center for Infectious Diseases"/>
            <person name="Earl A."/>
            <person name="Manson A."/>
            <person name="Schwartman J."/>
            <person name="Gilmore M."/>
            <person name="Abouelleil A."/>
            <person name="Cao P."/>
            <person name="Chapman S."/>
            <person name="Cusick C."/>
            <person name="Shea T."/>
            <person name="Young S."/>
            <person name="Neafsey D."/>
            <person name="Nusbaum C."/>
            <person name="Birren B."/>
        </authorList>
    </citation>
    <scope>NUCLEOTIDE SEQUENCE [LARGE SCALE GENOMIC DNA]</scope>
    <source>
        <strain evidence="1 2">2D5_DIV0622</strain>
    </source>
</reference>
<proteinExistence type="predicted"/>
<name>A0A200HLN5_9ENTE</name>
<dbReference type="Proteomes" id="UP000196503">
    <property type="component" value="Unassembled WGS sequence"/>
</dbReference>
<sequence length="94" mass="11188">MSSRYDQFLEKDNYQSTRQLRQQQSETKEVKQVTKAELLKYKSIKISESSYRKLELMKLATGESYISHLDKAIEDYFEMLLQTNEKLNTLNDLL</sequence>
<evidence type="ECO:0000313" key="1">
    <source>
        <dbReference type="EMBL" id="OUZ13593.1"/>
    </source>
</evidence>
<dbReference type="AlphaFoldDB" id="A0A200HLN5"/>
<evidence type="ECO:0000313" key="2">
    <source>
        <dbReference type="Proteomes" id="UP000196503"/>
    </source>
</evidence>
<dbReference type="RefSeq" id="WP_047334603.1">
    <property type="nucleotide sequence ID" value="NZ_LDEA01000018.1"/>
</dbReference>